<reference evidence="11 12" key="1">
    <citation type="journal article" date="2018" name="Nat. Ecol. Evol.">
        <title>Shark genomes provide insights into elasmobranch evolution and the origin of vertebrates.</title>
        <authorList>
            <person name="Hara Y"/>
            <person name="Yamaguchi K"/>
            <person name="Onimaru K"/>
            <person name="Kadota M"/>
            <person name="Koyanagi M"/>
            <person name="Keeley SD"/>
            <person name="Tatsumi K"/>
            <person name="Tanaka K"/>
            <person name="Motone F"/>
            <person name="Kageyama Y"/>
            <person name="Nozu R"/>
            <person name="Adachi N"/>
            <person name="Nishimura O"/>
            <person name="Nakagawa R"/>
            <person name="Tanegashima C"/>
            <person name="Kiyatake I"/>
            <person name="Matsumoto R"/>
            <person name="Murakumo K"/>
            <person name="Nishida K"/>
            <person name="Terakita A"/>
            <person name="Kuratani S"/>
            <person name="Sato K"/>
            <person name="Hyodo S Kuraku.S."/>
        </authorList>
    </citation>
    <scope>NUCLEOTIDE SEQUENCE [LARGE SCALE GENOMIC DNA]</scope>
</reference>
<dbReference type="FunFam" id="3.30.200.20:FF:000770">
    <property type="entry name" value="SRSF protein kinase 2"/>
    <property type="match status" value="1"/>
</dbReference>
<keyword evidence="4 9" id="KW-0547">Nucleotide-binding</keyword>
<dbReference type="Proteomes" id="UP000287033">
    <property type="component" value="Unassembled WGS sequence"/>
</dbReference>
<dbReference type="GO" id="GO:0004674">
    <property type="term" value="F:protein serine/threonine kinase activity"/>
    <property type="evidence" value="ECO:0007669"/>
    <property type="project" value="UniProtKB-KW"/>
</dbReference>
<name>A0A401SI83_CHIPU</name>
<dbReference type="OrthoDB" id="2649at2759"/>
<dbReference type="GO" id="GO:0005737">
    <property type="term" value="C:cytoplasm"/>
    <property type="evidence" value="ECO:0007669"/>
    <property type="project" value="TreeGrafter"/>
</dbReference>
<evidence type="ECO:0000256" key="9">
    <source>
        <dbReference type="PROSITE-ProRule" id="PRU10141"/>
    </source>
</evidence>
<dbReference type="Gene3D" id="1.10.510.10">
    <property type="entry name" value="Transferase(Phosphotransferase) domain 1"/>
    <property type="match status" value="1"/>
</dbReference>
<dbReference type="InterPro" id="IPR000719">
    <property type="entry name" value="Prot_kinase_dom"/>
</dbReference>
<evidence type="ECO:0000259" key="10">
    <source>
        <dbReference type="PROSITE" id="PS50011"/>
    </source>
</evidence>
<dbReference type="PANTHER" id="PTHR47634">
    <property type="entry name" value="PROTEIN KINASE DOMAIN-CONTAINING PROTEIN-RELATED"/>
    <property type="match status" value="1"/>
</dbReference>
<proteinExistence type="predicted"/>
<dbReference type="InterPro" id="IPR011009">
    <property type="entry name" value="Kinase-like_dom_sf"/>
</dbReference>
<evidence type="ECO:0000256" key="7">
    <source>
        <dbReference type="ARBA" id="ARBA00047899"/>
    </source>
</evidence>
<evidence type="ECO:0000313" key="12">
    <source>
        <dbReference type="Proteomes" id="UP000287033"/>
    </source>
</evidence>
<protein>
    <recommendedName>
        <fullName evidence="1">non-specific serine/threonine protein kinase</fullName>
        <ecNumber evidence="1">2.7.11.1</ecNumber>
    </recommendedName>
</protein>
<evidence type="ECO:0000256" key="5">
    <source>
        <dbReference type="ARBA" id="ARBA00022777"/>
    </source>
</evidence>
<dbReference type="SMART" id="SM00220">
    <property type="entry name" value="S_TKc"/>
    <property type="match status" value="1"/>
</dbReference>
<dbReference type="GO" id="GO:0050684">
    <property type="term" value="P:regulation of mRNA processing"/>
    <property type="evidence" value="ECO:0007669"/>
    <property type="project" value="TreeGrafter"/>
</dbReference>
<dbReference type="PANTHER" id="PTHR47634:SF24">
    <property type="entry name" value="SRSF PROTEIN KINASE 3-LIKE ISOFORM X1"/>
    <property type="match status" value="1"/>
</dbReference>
<evidence type="ECO:0000256" key="1">
    <source>
        <dbReference type="ARBA" id="ARBA00012513"/>
    </source>
</evidence>
<dbReference type="EMBL" id="BEZZ01000285">
    <property type="protein sequence ID" value="GCC30136.1"/>
    <property type="molecule type" value="Genomic_DNA"/>
</dbReference>
<dbReference type="OMA" id="LKPDDMP"/>
<dbReference type="FunFam" id="1.10.510.10:FF:000275">
    <property type="entry name" value="SRSF protein kinase 2 isoform X3"/>
    <property type="match status" value="1"/>
</dbReference>
<keyword evidence="12" id="KW-1185">Reference proteome</keyword>
<dbReference type="InterPro" id="IPR017441">
    <property type="entry name" value="Protein_kinase_ATP_BS"/>
</dbReference>
<organism evidence="11 12">
    <name type="scientific">Chiloscyllium punctatum</name>
    <name type="common">Brownbanded bambooshark</name>
    <name type="synonym">Hemiscyllium punctatum</name>
    <dbReference type="NCBI Taxonomy" id="137246"/>
    <lineage>
        <taxon>Eukaryota</taxon>
        <taxon>Metazoa</taxon>
        <taxon>Chordata</taxon>
        <taxon>Craniata</taxon>
        <taxon>Vertebrata</taxon>
        <taxon>Chondrichthyes</taxon>
        <taxon>Elasmobranchii</taxon>
        <taxon>Galeomorphii</taxon>
        <taxon>Galeoidea</taxon>
        <taxon>Orectolobiformes</taxon>
        <taxon>Hemiscylliidae</taxon>
        <taxon>Chiloscyllium</taxon>
    </lineage>
</organism>
<gene>
    <name evidence="11" type="ORF">chiPu_0008583</name>
</gene>
<dbReference type="PROSITE" id="PS50011">
    <property type="entry name" value="PROTEIN_KINASE_DOM"/>
    <property type="match status" value="1"/>
</dbReference>
<dbReference type="Gene3D" id="3.30.200.20">
    <property type="entry name" value="Phosphorylase Kinase, domain 1"/>
    <property type="match status" value="1"/>
</dbReference>
<evidence type="ECO:0000256" key="4">
    <source>
        <dbReference type="ARBA" id="ARBA00022741"/>
    </source>
</evidence>
<evidence type="ECO:0000256" key="2">
    <source>
        <dbReference type="ARBA" id="ARBA00022527"/>
    </source>
</evidence>
<dbReference type="PROSITE" id="PS00107">
    <property type="entry name" value="PROTEIN_KINASE_ATP"/>
    <property type="match status" value="1"/>
</dbReference>
<comment type="caution">
    <text evidence="11">The sequence shown here is derived from an EMBL/GenBank/DDBJ whole genome shotgun (WGS) entry which is preliminary data.</text>
</comment>
<feature type="binding site" evidence="9">
    <location>
        <position position="88"/>
    </location>
    <ligand>
        <name>ATP</name>
        <dbReference type="ChEBI" id="CHEBI:30616"/>
    </ligand>
</feature>
<dbReference type="InterPro" id="IPR051334">
    <property type="entry name" value="SRPK"/>
</dbReference>
<feature type="domain" description="Protein kinase" evidence="10">
    <location>
        <begin position="59"/>
        <end position="333"/>
    </location>
</feature>
<dbReference type="STRING" id="137246.A0A401SI83"/>
<dbReference type="Pfam" id="PF00069">
    <property type="entry name" value="Pkinase"/>
    <property type="match status" value="1"/>
</dbReference>
<dbReference type="GO" id="GO:0005634">
    <property type="term" value="C:nucleus"/>
    <property type="evidence" value="ECO:0007669"/>
    <property type="project" value="TreeGrafter"/>
</dbReference>
<accession>A0A401SI83</accession>
<sequence>MLSVCRFHSKKQAIIGKYHTSQVLNMSRQLLDEGHEDPAEYHTGGYHPVKLGDIFNGRYQVVRKLGWGYYSTVWLCQDLLKNKFVAVKVAKSARGFSEAAQDEIRLLKCVRWKCSKDPGKERIVQLLDDFIIVGSNGVHVCLVLELLGDHLHRWILKSKLQGLPMTCVKKIIQQEVGEATLRLSEVTQAKQSLVNPLDPMHAEEIGVKIVDLGSGCWMFKHVSEEIQTRQYRALETILGAGYGSPADIWSTACMAFELATGEYLFDPRPGKTFTQDEDHVAHIIELLGRIPLNCALSGKYSKEFFNLKGELRHIKTLRHWGLYDVLVEKYEFPLADAAIFSDFLHQMLSVGQESGGFFSVRRSWIIDRRVLVGAGVYCFVIDARGLSERWQK</sequence>
<dbReference type="AlphaFoldDB" id="A0A401SI83"/>
<evidence type="ECO:0000313" key="11">
    <source>
        <dbReference type="EMBL" id="GCC30136.1"/>
    </source>
</evidence>
<dbReference type="GO" id="GO:0035556">
    <property type="term" value="P:intracellular signal transduction"/>
    <property type="evidence" value="ECO:0007669"/>
    <property type="project" value="TreeGrafter"/>
</dbReference>
<dbReference type="GO" id="GO:0000245">
    <property type="term" value="P:spliceosomal complex assembly"/>
    <property type="evidence" value="ECO:0007669"/>
    <property type="project" value="TreeGrafter"/>
</dbReference>
<dbReference type="SUPFAM" id="SSF56112">
    <property type="entry name" value="Protein kinase-like (PK-like)"/>
    <property type="match status" value="1"/>
</dbReference>
<comment type="catalytic activity">
    <reaction evidence="8">
        <text>L-seryl-[protein] + ATP = O-phospho-L-seryl-[protein] + ADP + H(+)</text>
        <dbReference type="Rhea" id="RHEA:17989"/>
        <dbReference type="Rhea" id="RHEA-COMP:9863"/>
        <dbReference type="Rhea" id="RHEA-COMP:11604"/>
        <dbReference type="ChEBI" id="CHEBI:15378"/>
        <dbReference type="ChEBI" id="CHEBI:29999"/>
        <dbReference type="ChEBI" id="CHEBI:30616"/>
        <dbReference type="ChEBI" id="CHEBI:83421"/>
        <dbReference type="ChEBI" id="CHEBI:456216"/>
        <dbReference type="EC" id="2.7.11.1"/>
    </reaction>
</comment>
<evidence type="ECO:0000256" key="8">
    <source>
        <dbReference type="ARBA" id="ARBA00048679"/>
    </source>
</evidence>
<evidence type="ECO:0000256" key="3">
    <source>
        <dbReference type="ARBA" id="ARBA00022679"/>
    </source>
</evidence>
<keyword evidence="2" id="KW-0723">Serine/threonine-protein kinase</keyword>
<comment type="catalytic activity">
    <reaction evidence="7">
        <text>L-threonyl-[protein] + ATP = O-phospho-L-threonyl-[protein] + ADP + H(+)</text>
        <dbReference type="Rhea" id="RHEA:46608"/>
        <dbReference type="Rhea" id="RHEA-COMP:11060"/>
        <dbReference type="Rhea" id="RHEA-COMP:11605"/>
        <dbReference type="ChEBI" id="CHEBI:15378"/>
        <dbReference type="ChEBI" id="CHEBI:30013"/>
        <dbReference type="ChEBI" id="CHEBI:30616"/>
        <dbReference type="ChEBI" id="CHEBI:61977"/>
        <dbReference type="ChEBI" id="CHEBI:456216"/>
        <dbReference type="EC" id="2.7.11.1"/>
    </reaction>
</comment>
<evidence type="ECO:0000256" key="6">
    <source>
        <dbReference type="ARBA" id="ARBA00022840"/>
    </source>
</evidence>
<keyword evidence="6 9" id="KW-0067">ATP-binding</keyword>
<keyword evidence="3" id="KW-0808">Transferase</keyword>
<dbReference type="GO" id="GO:0005524">
    <property type="term" value="F:ATP binding"/>
    <property type="evidence" value="ECO:0007669"/>
    <property type="project" value="UniProtKB-UniRule"/>
</dbReference>
<keyword evidence="5" id="KW-0418">Kinase</keyword>
<dbReference type="EC" id="2.7.11.1" evidence="1"/>